<protein>
    <submittedName>
        <fullName evidence="2">Uncharacterized protein</fullName>
    </submittedName>
</protein>
<accession>A0A7S1VV91</accession>
<evidence type="ECO:0000313" key="2">
    <source>
        <dbReference type="EMBL" id="CAD9312422.1"/>
    </source>
</evidence>
<dbReference type="AlphaFoldDB" id="A0A7S1VV91"/>
<feature type="compositionally biased region" description="Polar residues" evidence="1">
    <location>
        <begin position="1"/>
        <end position="19"/>
    </location>
</feature>
<reference evidence="2" key="1">
    <citation type="submission" date="2021-01" db="EMBL/GenBank/DDBJ databases">
        <authorList>
            <person name="Corre E."/>
            <person name="Pelletier E."/>
            <person name="Niang G."/>
            <person name="Scheremetjew M."/>
            <person name="Finn R."/>
            <person name="Kale V."/>
            <person name="Holt S."/>
            <person name="Cochrane G."/>
            <person name="Meng A."/>
            <person name="Brown T."/>
            <person name="Cohen L."/>
        </authorList>
    </citation>
    <scope>NUCLEOTIDE SEQUENCE</scope>
    <source>
        <strain evidence="2">CCMP 410</strain>
    </source>
</reference>
<feature type="region of interest" description="Disordered" evidence="1">
    <location>
        <begin position="1"/>
        <end position="30"/>
    </location>
</feature>
<sequence length="143" mass="16154">MATSTDVIRSSSKTASNVPHSLHGSEWRERNKQELQKAVYSILKRLVENYSSQPHNFDSKASRKASCSQGCSFVDISKQQVSNKNPKGQSFLPFSLPMVHANQHDLVFVPDMPALAASSRRFKMDVPLLLHHLLQRPLRPFLL</sequence>
<name>A0A7S1VV91_9STRA</name>
<gene>
    <name evidence="2" type="ORF">GOCE00092_LOCUS28159</name>
</gene>
<dbReference type="EMBL" id="HBGK01053448">
    <property type="protein sequence ID" value="CAD9312422.1"/>
    <property type="molecule type" value="Transcribed_RNA"/>
</dbReference>
<organism evidence="2">
    <name type="scientific">Grammatophora oceanica</name>
    <dbReference type="NCBI Taxonomy" id="210454"/>
    <lineage>
        <taxon>Eukaryota</taxon>
        <taxon>Sar</taxon>
        <taxon>Stramenopiles</taxon>
        <taxon>Ochrophyta</taxon>
        <taxon>Bacillariophyta</taxon>
        <taxon>Fragilariophyceae</taxon>
        <taxon>Fragilariophycidae</taxon>
        <taxon>Rhabdonematales</taxon>
        <taxon>Grammatophoraceae</taxon>
        <taxon>Grammatophora</taxon>
    </lineage>
</organism>
<proteinExistence type="predicted"/>
<evidence type="ECO:0000256" key="1">
    <source>
        <dbReference type="SAM" id="MobiDB-lite"/>
    </source>
</evidence>